<dbReference type="PANTHER" id="PTHR43522">
    <property type="entry name" value="TRANSKETOLASE"/>
    <property type="match status" value="1"/>
</dbReference>
<feature type="binding site" evidence="12">
    <location>
        <position position="403"/>
    </location>
    <ligand>
        <name>substrate</name>
    </ligand>
</feature>
<sequence length="698" mass="75664">MTDNTWSELDERAIKMAKVLSADAVQKAGHGHPGSPVSLAPIAYTLYQRFIKHDPNDPKWAGRDRFILSGGHASLTQYVQLYFSGYGVTLDDLKNFRGGKDTRTPGHPEVGLTPGIEMTTGPLGQGLASAVGFAYGQRFERGLLDPDAPEGTSPFDHKVWVICGEGDVEEGVSSEACSLAGNQKLGNLTVIFDANHIQIEGETKIAFAEDILKRYEAYGWYTDEISFIQPDGSYKEDIEGLTKVLEKAEQVTDRPKFIKVDTLIAWPTPGKTNDPSSHGSALGVDAVRGLKETLGLDPDVDFPVDEEALANARKVAERGLKAHAEWDEAFAKWAAANPDKAALYERIHAGKLPEDFDKAIDDLEAGYEVGAKVATRKASGAVLNALAAVMPELWGGSADLGGSNNTDIKGAASFSPEEFATTQHPNCSIYGRQLHFGVREFAMGAITNGILLGSDTRVFNGTFFQFADYERAACRLAALMEVPNLYVWTHDSVALGEDGPTHQPIEHLASFRAIPQFEVVRPADQWETAEAYRAFFEKENTYPTAMILTRQGVPTLAETAEKAKDGVKKGAYVLVDTEGTPDVIIMASGSEVQWAVAAAKTLADEGIKARVVSMVSMEWFEEQDAEYKESVLPASVKARVSVEAGLAMPWYKYLGAYGKPVSIEQFGLQGDGAQNMIDLGITAEHVVEAAKASIDEAK</sequence>
<keyword evidence="7 14" id="KW-0460">Magnesium</keyword>
<dbReference type="InterPro" id="IPR005474">
    <property type="entry name" value="Transketolase_N"/>
</dbReference>
<evidence type="ECO:0000313" key="18">
    <source>
        <dbReference type="Proteomes" id="UP000786560"/>
    </source>
</evidence>
<evidence type="ECO:0000256" key="1">
    <source>
        <dbReference type="ARBA" id="ARBA00007131"/>
    </source>
</evidence>
<evidence type="ECO:0000256" key="14">
    <source>
        <dbReference type="PIRSR" id="PIRSR605478-4"/>
    </source>
</evidence>
<dbReference type="InterPro" id="IPR055152">
    <property type="entry name" value="Transketolase-like_C_2"/>
</dbReference>
<feature type="active site" description="Proton donor" evidence="11">
    <location>
        <position position="440"/>
    </location>
</feature>
<dbReference type="SMART" id="SM00861">
    <property type="entry name" value="Transket_pyr"/>
    <property type="match status" value="1"/>
</dbReference>
<feature type="binding site" evidence="12">
    <location>
        <position position="32"/>
    </location>
    <ligand>
        <name>substrate</name>
    </ligand>
</feature>
<dbReference type="Gene3D" id="3.40.50.920">
    <property type="match status" value="1"/>
</dbReference>
<dbReference type="FunFam" id="3.40.50.920:FF:000003">
    <property type="entry name" value="Transketolase"/>
    <property type="match status" value="1"/>
</dbReference>
<evidence type="ECO:0000256" key="7">
    <source>
        <dbReference type="ARBA" id="ARBA00022842"/>
    </source>
</evidence>
<feature type="domain" description="Transketolase-like pyrimidine-binding" evidence="16">
    <location>
        <begin position="373"/>
        <end position="555"/>
    </location>
</feature>
<reference evidence="17" key="2">
    <citation type="submission" date="2021-09" db="EMBL/GenBank/DDBJ databases">
        <authorList>
            <person name="Gilroy R."/>
        </authorList>
    </citation>
    <scope>NUCLEOTIDE SEQUENCE</scope>
    <source>
        <strain evidence="17">ChiBcolR7-4860</strain>
    </source>
</reference>
<dbReference type="GO" id="GO:0006098">
    <property type="term" value="P:pentose-phosphate shunt"/>
    <property type="evidence" value="ECO:0007669"/>
    <property type="project" value="TreeGrafter"/>
</dbReference>
<evidence type="ECO:0000256" key="10">
    <source>
        <dbReference type="NCBIfam" id="TIGR00232"/>
    </source>
</evidence>
<evidence type="ECO:0000256" key="12">
    <source>
        <dbReference type="PIRSR" id="PIRSR605478-2"/>
    </source>
</evidence>
<feature type="binding site" evidence="14">
    <location>
        <position position="195"/>
    </location>
    <ligand>
        <name>Mg(2+)</name>
        <dbReference type="ChEBI" id="CHEBI:18420"/>
    </ligand>
</feature>
<feature type="binding site" evidence="13">
    <location>
        <position position="278"/>
    </location>
    <ligand>
        <name>thiamine diphosphate</name>
        <dbReference type="ChEBI" id="CHEBI:58937"/>
    </ligand>
</feature>
<dbReference type="Pfam" id="PF22613">
    <property type="entry name" value="Transketolase_C_1"/>
    <property type="match status" value="1"/>
</dbReference>
<feature type="binding site" evidence="12">
    <location>
        <position position="498"/>
    </location>
    <ligand>
        <name>substrate</name>
    </ligand>
</feature>
<evidence type="ECO:0000256" key="2">
    <source>
        <dbReference type="ARBA" id="ARBA00011738"/>
    </source>
</evidence>
<evidence type="ECO:0000256" key="5">
    <source>
        <dbReference type="ARBA" id="ARBA00022679"/>
    </source>
</evidence>
<dbReference type="CDD" id="cd02012">
    <property type="entry name" value="TPP_TK"/>
    <property type="match status" value="1"/>
</dbReference>
<dbReference type="SUPFAM" id="SSF52922">
    <property type="entry name" value="TK C-terminal domain-like"/>
    <property type="match status" value="1"/>
</dbReference>
<comment type="catalytic activity">
    <reaction evidence="9">
        <text>D-sedoheptulose 7-phosphate + D-glyceraldehyde 3-phosphate = aldehydo-D-ribose 5-phosphate + D-xylulose 5-phosphate</text>
        <dbReference type="Rhea" id="RHEA:10508"/>
        <dbReference type="ChEBI" id="CHEBI:57483"/>
        <dbReference type="ChEBI" id="CHEBI:57737"/>
        <dbReference type="ChEBI" id="CHEBI:58273"/>
        <dbReference type="ChEBI" id="CHEBI:59776"/>
        <dbReference type="EC" id="2.2.1.1"/>
    </reaction>
</comment>
<dbReference type="EC" id="2.2.1.1" evidence="3 10"/>
<dbReference type="PANTHER" id="PTHR43522:SF2">
    <property type="entry name" value="TRANSKETOLASE 1-RELATED"/>
    <property type="match status" value="1"/>
</dbReference>
<feature type="binding site" evidence="13">
    <location>
        <position position="72"/>
    </location>
    <ligand>
        <name>thiamine diphosphate</name>
        <dbReference type="ChEBI" id="CHEBI:58937"/>
    </ligand>
</feature>
<gene>
    <name evidence="17" type="primary">tkt</name>
    <name evidence="17" type="ORF">K8U73_02685</name>
</gene>
<comment type="caution">
    <text evidence="17">The sequence shown here is derived from an EMBL/GenBank/DDBJ whole genome shotgun (WGS) entry which is preliminary data.</text>
</comment>
<dbReference type="InterPro" id="IPR009014">
    <property type="entry name" value="Transketo_C/PFOR_II"/>
</dbReference>
<dbReference type="GO" id="GO:0000287">
    <property type="term" value="F:magnesium ion binding"/>
    <property type="evidence" value="ECO:0007669"/>
    <property type="project" value="UniProtKB-ARBA"/>
</dbReference>
<evidence type="ECO:0000256" key="13">
    <source>
        <dbReference type="PIRSR" id="PIRSR605478-3"/>
    </source>
</evidence>
<reference evidence="17" key="1">
    <citation type="journal article" date="2021" name="PeerJ">
        <title>Extensive microbial diversity within the chicken gut microbiome revealed by metagenomics and culture.</title>
        <authorList>
            <person name="Gilroy R."/>
            <person name="Ravi A."/>
            <person name="Getino M."/>
            <person name="Pursley I."/>
            <person name="Horton D.L."/>
            <person name="Alikhan N.F."/>
            <person name="Baker D."/>
            <person name="Gharbi K."/>
            <person name="Hall N."/>
            <person name="Watson M."/>
            <person name="Adriaenssens E.M."/>
            <person name="Foster-Nyarko E."/>
            <person name="Jarju S."/>
            <person name="Secka A."/>
            <person name="Antonio M."/>
            <person name="Oren A."/>
            <person name="Chaudhuri R.R."/>
            <person name="La Ragione R."/>
            <person name="Hildebrand F."/>
            <person name="Pallen M.J."/>
        </authorList>
    </citation>
    <scope>NUCLEOTIDE SEQUENCE</scope>
    <source>
        <strain evidence="17">ChiBcolR7-4860</strain>
    </source>
</reference>
<feature type="site" description="Important for catalytic activity" evidence="15">
    <location>
        <position position="32"/>
    </location>
</feature>
<dbReference type="Proteomes" id="UP000786560">
    <property type="component" value="Unassembled WGS sequence"/>
</dbReference>
<feature type="binding site" evidence="12">
    <location>
        <position position="490"/>
    </location>
    <ligand>
        <name>substrate</name>
    </ligand>
</feature>
<dbReference type="FunFam" id="3.40.50.970:FF:000003">
    <property type="entry name" value="Transketolase"/>
    <property type="match status" value="1"/>
</dbReference>
<dbReference type="NCBIfam" id="TIGR00232">
    <property type="entry name" value="tktlase_bact"/>
    <property type="match status" value="1"/>
</dbReference>
<evidence type="ECO:0000256" key="8">
    <source>
        <dbReference type="ARBA" id="ARBA00023052"/>
    </source>
</evidence>
<comment type="similarity">
    <text evidence="1">Belongs to the transketolase family.</text>
</comment>
<dbReference type="Pfam" id="PF00456">
    <property type="entry name" value="Transketolase_N"/>
    <property type="match status" value="1"/>
</dbReference>
<dbReference type="InterPro" id="IPR005478">
    <property type="entry name" value="Transketolase_bac-like"/>
</dbReference>
<feature type="binding site" evidence="13">
    <location>
        <begin position="121"/>
        <end position="123"/>
    </location>
    <ligand>
        <name>thiamine diphosphate</name>
        <dbReference type="ChEBI" id="CHEBI:58937"/>
    </ligand>
</feature>
<comment type="cofactor">
    <cofactor evidence="13">
        <name>thiamine diphosphate</name>
        <dbReference type="ChEBI" id="CHEBI:58937"/>
    </cofactor>
    <text evidence="13">Binds 1 thiamine pyrophosphate per subunit. During the reaction, the substrate forms a covalent intermediate with the cofactor.</text>
</comment>
<dbReference type="RefSeq" id="WP_278710904.1">
    <property type="nucleotide sequence ID" value="NZ_DYUX01000010.1"/>
</dbReference>
<dbReference type="AlphaFoldDB" id="A0A921IZ01"/>
<keyword evidence="6 14" id="KW-0479">Metal-binding</keyword>
<evidence type="ECO:0000256" key="4">
    <source>
        <dbReference type="ARBA" id="ARBA00016662"/>
    </source>
</evidence>
<feature type="binding site" evidence="12">
    <location>
        <position position="376"/>
    </location>
    <ligand>
        <name>substrate</name>
    </ligand>
</feature>
<dbReference type="Gene3D" id="3.40.50.970">
    <property type="match status" value="2"/>
</dbReference>
<dbReference type="InterPro" id="IPR005475">
    <property type="entry name" value="Transketolase-like_Pyr-bd"/>
</dbReference>
<feature type="binding site" evidence="12">
    <location>
        <position position="278"/>
    </location>
    <ligand>
        <name>substrate</name>
    </ligand>
</feature>
<keyword evidence="8 13" id="KW-0786">Thiamine pyrophosphate</keyword>
<name>A0A921IZ01_9BIFI</name>
<keyword evidence="5 17" id="KW-0808">Transferase</keyword>
<feature type="binding site" evidence="13">
    <location>
        <position position="166"/>
    </location>
    <ligand>
        <name>thiamine diphosphate</name>
        <dbReference type="ChEBI" id="CHEBI:58937"/>
    </ligand>
</feature>
<evidence type="ECO:0000259" key="16">
    <source>
        <dbReference type="SMART" id="SM00861"/>
    </source>
</evidence>
<feature type="binding site" evidence="13">
    <location>
        <position position="195"/>
    </location>
    <ligand>
        <name>thiamine diphosphate</name>
        <dbReference type="ChEBI" id="CHEBI:58937"/>
    </ligand>
</feature>
<feature type="binding site" evidence="12">
    <location>
        <position position="502"/>
    </location>
    <ligand>
        <name>substrate</name>
    </ligand>
</feature>
<evidence type="ECO:0000256" key="15">
    <source>
        <dbReference type="PIRSR" id="PIRSR605478-5"/>
    </source>
</evidence>
<feature type="binding site" evidence="14">
    <location>
        <position position="197"/>
    </location>
    <ligand>
        <name>Mg(2+)</name>
        <dbReference type="ChEBI" id="CHEBI:18420"/>
    </ligand>
</feature>
<evidence type="ECO:0000256" key="11">
    <source>
        <dbReference type="PIRSR" id="PIRSR605478-1"/>
    </source>
</evidence>
<comment type="subunit">
    <text evidence="2">Homodimer.</text>
</comment>
<feature type="binding site" evidence="14">
    <location>
        <position position="165"/>
    </location>
    <ligand>
        <name>Mg(2+)</name>
        <dbReference type="ChEBI" id="CHEBI:18420"/>
    </ligand>
</feature>
<dbReference type="InterPro" id="IPR020826">
    <property type="entry name" value="Transketolase_BS"/>
</dbReference>
<comment type="cofactor">
    <cofactor evidence="14">
        <name>Mg(2+)</name>
        <dbReference type="ChEBI" id="CHEBI:18420"/>
    </cofactor>
    <text evidence="14">Binds 1 Mg(2+) ion per subunit. Can also utilize other divalent metal cations, such as Ca(2+), Mn(2+) and Co(2+).</text>
</comment>
<dbReference type="FunFam" id="3.40.50.970:FF:000004">
    <property type="entry name" value="Transketolase"/>
    <property type="match status" value="1"/>
</dbReference>
<evidence type="ECO:0000313" key="17">
    <source>
        <dbReference type="EMBL" id="HJG41281.1"/>
    </source>
</evidence>
<evidence type="ECO:0000256" key="9">
    <source>
        <dbReference type="ARBA" id="ARBA00049473"/>
    </source>
</evidence>
<dbReference type="PROSITE" id="PS00802">
    <property type="entry name" value="TRANSKETOLASE_2"/>
    <property type="match status" value="1"/>
</dbReference>
<evidence type="ECO:0000256" key="6">
    <source>
        <dbReference type="ARBA" id="ARBA00022723"/>
    </source>
</evidence>
<accession>A0A921IZ01</accession>
<dbReference type="SUPFAM" id="SSF52518">
    <property type="entry name" value="Thiamin diphosphate-binding fold (THDP-binding)"/>
    <property type="match status" value="2"/>
</dbReference>
<protein>
    <recommendedName>
        <fullName evidence="4 10">Transketolase</fullName>
        <ecNumber evidence="3 10">2.2.1.1</ecNumber>
    </recommendedName>
</protein>
<proteinExistence type="inferred from homology"/>
<dbReference type="InterPro" id="IPR029061">
    <property type="entry name" value="THDP-binding"/>
</dbReference>
<dbReference type="Pfam" id="PF02779">
    <property type="entry name" value="Transket_pyr"/>
    <property type="match status" value="1"/>
</dbReference>
<feature type="binding site" evidence="12">
    <location>
        <position position="550"/>
    </location>
    <ligand>
        <name>substrate</name>
    </ligand>
</feature>
<organism evidence="17 18">
    <name type="scientific">Bifidobacterium pullorum subsp. gallinarum</name>
    <dbReference type="NCBI Taxonomy" id="78344"/>
    <lineage>
        <taxon>Bacteria</taxon>
        <taxon>Bacillati</taxon>
        <taxon>Actinomycetota</taxon>
        <taxon>Actinomycetes</taxon>
        <taxon>Bifidobacteriales</taxon>
        <taxon>Bifidobacteriaceae</taxon>
        <taxon>Bifidobacterium</taxon>
    </lineage>
</organism>
<dbReference type="GO" id="GO:0005829">
    <property type="term" value="C:cytosol"/>
    <property type="evidence" value="ECO:0007669"/>
    <property type="project" value="TreeGrafter"/>
</dbReference>
<feature type="site" description="Important for catalytic activity" evidence="15">
    <location>
        <position position="278"/>
    </location>
</feature>
<evidence type="ECO:0000256" key="3">
    <source>
        <dbReference type="ARBA" id="ARBA00013152"/>
    </source>
</evidence>
<feature type="binding site" evidence="13">
    <location>
        <position position="466"/>
    </location>
    <ligand>
        <name>thiamine diphosphate</name>
        <dbReference type="ChEBI" id="CHEBI:58937"/>
    </ligand>
</feature>
<dbReference type="GO" id="GO:0004802">
    <property type="term" value="F:transketolase activity"/>
    <property type="evidence" value="ECO:0007669"/>
    <property type="project" value="UniProtKB-UniRule"/>
</dbReference>
<dbReference type="InterPro" id="IPR033247">
    <property type="entry name" value="Transketolase_fam"/>
</dbReference>
<dbReference type="CDD" id="cd07033">
    <property type="entry name" value="TPP_PYR_DXS_TK_like"/>
    <property type="match status" value="1"/>
</dbReference>
<dbReference type="EMBL" id="DYUX01000010">
    <property type="protein sequence ID" value="HJG41281.1"/>
    <property type="molecule type" value="Genomic_DNA"/>
</dbReference>